<keyword evidence="10" id="KW-0411">Iron-sulfur</keyword>
<dbReference type="InterPro" id="IPR051555">
    <property type="entry name" value="FDH_Electron_Transfer_Unit"/>
</dbReference>
<evidence type="ECO:0000256" key="9">
    <source>
        <dbReference type="ARBA" id="ARBA00023004"/>
    </source>
</evidence>
<proteinExistence type="inferred from homology"/>
<dbReference type="NCBIfam" id="TIGR01583">
    <property type="entry name" value="formate-DH-gamm"/>
    <property type="match status" value="1"/>
</dbReference>
<dbReference type="Pfam" id="PF13247">
    <property type="entry name" value="Fer4_11"/>
    <property type="match status" value="1"/>
</dbReference>
<feature type="transmembrane region" description="Helical" evidence="12">
    <location>
        <begin position="344"/>
        <end position="364"/>
    </location>
</feature>
<dbReference type="EMBL" id="SGBD01000001">
    <property type="protein sequence ID" value="RZD15380.1"/>
    <property type="molecule type" value="Genomic_DNA"/>
</dbReference>
<dbReference type="SUPFAM" id="SSF81342">
    <property type="entry name" value="Transmembrane di-heme cytochromes"/>
    <property type="match status" value="1"/>
</dbReference>
<evidence type="ECO:0000256" key="4">
    <source>
        <dbReference type="ARBA" id="ARBA00022485"/>
    </source>
</evidence>
<dbReference type="GO" id="GO:0022904">
    <property type="term" value="P:respiratory electron transport chain"/>
    <property type="evidence" value="ECO:0007669"/>
    <property type="project" value="InterPro"/>
</dbReference>
<dbReference type="InterPro" id="IPR017896">
    <property type="entry name" value="4Fe4S_Fe-S-bd"/>
</dbReference>
<dbReference type="InterPro" id="IPR016174">
    <property type="entry name" value="Di-haem_cyt_TM"/>
</dbReference>
<evidence type="ECO:0000259" key="13">
    <source>
        <dbReference type="PROSITE" id="PS51379"/>
    </source>
</evidence>
<dbReference type="Gene3D" id="1.20.950.20">
    <property type="entry name" value="Transmembrane di-heme cytochromes, Chain C"/>
    <property type="match status" value="1"/>
</dbReference>
<dbReference type="GO" id="GO:0005886">
    <property type="term" value="C:plasma membrane"/>
    <property type="evidence" value="ECO:0007669"/>
    <property type="project" value="UniProtKB-SubCell"/>
</dbReference>
<accession>A0A519BDN7</accession>
<dbReference type="PANTHER" id="PTHR43545:SF6">
    <property type="entry name" value="FORMATE DEHYDROGENASE, NITRATE-INDUCIBLE, IRON-SULFUR SUBUNIT"/>
    <property type="match status" value="1"/>
</dbReference>
<dbReference type="InterPro" id="IPR011577">
    <property type="entry name" value="Cyt_b561_bac/Ni-Hgenase"/>
</dbReference>
<feature type="domain" description="4Fe-4S ferredoxin-type" evidence="13">
    <location>
        <begin position="28"/>
        <end position="58"/>
    </location>
</feature>
<evidence type="ECO:0000313" key="15">
    <source>
        <dbReference type="Proteomes" id="UP000320813"/>
    </source>
</evidence>
<comment type="similarity">
    <text evidence="2">Belongs to the formate dehydrogenase gamma subunit family.</text>
</comment>
<keyword evidence="5 12" id="KW-0812">Transmembrane</keyword>
<dbReference type="Pfam" id="PF12800">
    <property type="entry name" value="Fer4_4"/>
    <property type="match status" value="1"/>
</dbReference>
<protein>
    <submittedName>
        <fullName evidence="14">Formate dehydrogenase subunit gamma</fullName>
    </submittedName>
</protein>
<comment type="caution">
    <text evidence="14">The sequence shown here is derived from an EMBL/GenBank/DDBJ whole genome shotgun (WGS) entry which is preliminary data.</text>
</comment>
<keyword evidence="8 12" id="KW-1133">Transmembrane helix</keyword>
<feature type="transmembrane region" description="Helical" evidence="12">
    <location>
        <begin position="304"/>
        <end position="324"/>
    </location>
</feature>
<evidence type="ECO:0000256" key="2">
    <source>
        <dbReference type="ARBA" id="ARBA00010747"/>
    </source>
</evidence>
<gene>
    <name evidence="14" type="ORF">EVJ47_03665</name>
</gene>
<dbReference type="GO" id="GO:0051539">
    <property type="term" value="F:4 iron, 4 sulfur cluster binding"/>
    <property type="evidence" value="ECO:0007669"/>
    <property type="project" value="UniProtKB-KW"/>
</dbReference>
<dbReference type="GO" id="GO:0009326">
    <property type="term" value="C:formate dehydrogenase complex"/>
    <property type="evidence" value="ECO:0007669"/>
    <property type="project" value="InterPro"/>
</dbReference>
<evidence type="ECO:0000256" key="6">
    <source>
        <dbReference type="ARBA" id="ARBA00022723"/>
    </source>
</evidence>
<evidence type="ECO:0000313" key="14">
    <source>
        <dbReference type="EMBL" id="RZD15380.1"/>
    </source>
</evidence>
<comment type="subcellular location">
    <subcellularLocation>
        <location evidence="1">Cell membrane</location>
        <topology evidence="1">Multi-pass membrane protein</topology>
    </subcellularLocation>
</comment>
<sequence>MINNSIAIKNASAVSSNSPAIRTEMPELVKLIDLSRCTGCKACEVACKEWNNLPPDKTENFGSMQLHRSLTPTTWTMVYFNEAVIDGNVKYLMRKNGCMHCENPACLTACPSPYAIVQYENGIVDFNQDKCTGCQFCVSACPFNIPQFDSVSNRVYKCTLCIDRIDAGLPPSCAKACPTSAITFGEKHKILDNAKTEIKKLVKRGFKNAKLYSPKGVGGTHVMTILPYGNNTEDYELPKNPEVSPLTTFTKGPLAVFGGLFMGLTTLGSFAHLITAGQSKAPEALAAKEGKEEEIDRHNLATRIIHWTVAISAVLLIVSGLSLYSPKLFWLSNILGGPQSSRFLHPWIGVIFLISFGLLFIRWFKDMAIKPYDIDFIKNIYSYLIHDEKNIVKSDKFNGGQKLVFWCFSAGLALLFISGLFIWFPGFFGSFAARFGLFLHELTAIFFISAIIAHFYLSLIAIPGSLAGMITGKVKSSWARFHHGLWLNGNK</sequence>
<dbReference type="Pfam" id="PF01292">
    <property type="entry name" value="Ni_hydr_CYTB"/>
    <property type="match status" value="1"/>
</dbReference>
<dbReference type="SUPFAM" id="SSF54862">
    <property type="entry name" value="4Fe-4S ferredoxins"/>
    <property type="match status" value="1"/>
</dbReference>
<feature type="domain" description="4Fe-4S ferredoxin-type" evidence="13">
    <location>
        <begin position="122"/>
        <end position="151"/>
    </location>
</feature>
<keyword evidence="7" id="KW-0677">Repeat</keyword>
<feature type="transmembrane region" description="Helical" evidence="12">
    <location>
        <begin position="403"/>
        <end position="424"/>
    </location>
</feature>
<organism evidence="14 15">
    <name type="scientific">Candidatus Acidulodesulfobacterium ferriphilum</name>
    <dbReference type="NCBI Taxonomy" id="2597223"/>
    <lineage>
        <taxon>Bacteria</taxon>
        <taxon>Deltaproteobacteria</taxon>
        <taxon>Candidatus Acidulodesulfobacterales</taxon>
        <taxon>Candidatus Acidulodesulfobacterium</taxon>
    </lineage>
</organism>
<dbReference type="Proteomes" id="UP000320813">
    <property type="component" value="Unassembled WGS sequence"/>
</dbReference>
<evidence type="ECO:0000256" key="5">
    <source>
        <dbReference type="ARBA" id="ARBA00022692"/>
    </source>
</evidence>
<dbReference type="InterPro" id="IPR006471">
    <property type="entry name" value="Formate_DH_gsu"/>
</dbReference>
<feature type="transmembrane region" description="Helical" evidence="12">
    <location>
        <begin position="444"/>
        <end position="470"/>
    </location>
</feature>
<dbReference type="InterPro" id="IPR017900">
    <property type="entry name" value="4Fe4S_Fe_S_CS"/>
</dbReference>
<keyword evidence="3" id="KW-1003">Cell membrane</keyword>
<feature type="transmembrane region" description="Helical" evidence="12">
    <location>
        <begin position="254"/>
        <end position="274"/>
    </location>
</feature>
<keyword evidence="4" id="KW-0004">4Fe-4S</keyword>
<dbReference type="GO" id="GO:0009055">
    <property type="term" value="F:electron transfer activity"/>
    <property type="evidence" value="ECO:0007669"/>
    <property type="project" value="InterPro"/>
</dbReference>
<dbReference type="PROSITE" id="PS51379">
    <property type="entry name" value="4FE4S_FER_2"/>
    <property type="match status" value="3"/>
</dbReference>
<keyword evidence="6" id="KW-0479">Metal-binding</keyword>
<reference evidence="14 15" key="1">
    <citation type="submission" date="2019-01" db="EMBL/GenBank/DDBJ databases">
        <title>Insights into ecological role of a new deltaproteobacterial order Candidatus Sinidesulfobacterales (Sva0485) by metagenomics and metatranscriptomics.</title>
        <authorList>
            <person name="Tan S."/>
            <person name="Liu J."/>
            <person name="Fang Y."/>
            <person name="Hedlund B.P."/>
            <person name="Lian Z.H."/>
            <person name="Huang L.Y."/>
            <person name="Li J.T."/>
            <person name="Huang L.N."/>
            <person name="Li W.J."/>
            <person name="Jiang H.C."/>
            <person name="Dong H.L."/>
            <person name="Shu W.S."/>
        </authorList>
    </citation>
    <scope>NUCLEOTIDE SEQUENCE [LARGE SCALE GENOMIC DNA]</scope>
    <source>
        <strain evidence="14">AP3</strain>
    </source>
</reference>
<dbReference type="PROSITE" id="PS00198">
    <property type="entry name" value="4FE4S_FER_1"/>
    <property type="match status" value="1"/>
</dbReference>
<dbReference type="Gene3D" id="3.30.70.20">
    <property type="match status" value="2"/>
</dbReference>
<dbReference type="PANTHER" id="PTHR43545">
    <property type="entry name" value="FORMATE DEHYDROGENASE, NITRATE-INDUCIBLE, IRON-SULFUR SUBUNIT"/>
    <property type="match status" value="1"/>
</dbReference>
<dbReference type="AlphaFoldDB" id="A0A519BDN7"/>
<dbReference type="GO" id="GO:0008863">
    <property type="term" value="F:formate dehydrogenase (NAD+) activity"/>
    <property type="evidence" value="ECO:0007669"/>
    <property type="project" value="InterPro"/>
</dbReference>
<keyword evidence="11 12" id="KW-0472">Membrane</keyword>
<feature type="domain" description="4Fe-4S ferredoxin-type" evidence="13">
    <location>
        <begin position="89"/>
        <end position="121"/>
    </location>
</feature>
<evidence type="ECO:0000256" key="7">
    <source>
        <dbReference type="ARBA" id="ARBA00022737"/>
    </source>
</evidence>
<dbReference type="GO" id="GO:0046872">
    <property type="term" value="F:metal ion binding"/>
    <property type="evidence" value="ECO:0007669"/>
    <property type="project" value="UniProtKB-KW"/>
</dbReference>
<evidence type="ECO:0000256" key="11">
    <source>
        <dbReference type="ARBA" id="ARBA00023136"/>
    </source>
</evidence>
<keyword evidence="9" id="KW-0408">Iron</keyword>
<evidence type="ECO:0000256" key="10">
    <source>
        <dbReference type="ARBA" id="ARBA00023014"/>
    </source>
</evidence>
<evidence type="ECO:0000256" key="1">
    <source>
        <dbReference type="ARBA" id="ARBA00004651"/>
    </source>
</evidence>
<evidence type="ECO:0000256" key="12">
    <source>
        <dbReference type="SAM" id="Phobius"/>
    </source>
</evidence>
<evidence type="ECO:0000256" key="3">
    <source>
        <dbReference type="ARBA" id="ARBA00022475"/>
    </source>
</evidence>
<evidence type="ECO:0000256" key="8">
    <source>
        <dbReference type="ARBA" id="ARBA00022989"/>
    </source>
</evidence>
<name>A0A519BDN7_9DELT</name>